<comment type="caution">
    <text evidence="1">The sequence shown here is derived from an EMBL/GenBank/DDBJ whole genome shotgun (WGS) entry which is preliminary data.</text>
</comment>
<dbReference type="AlphaFoldDB" id="A0A4Y2K6A2"/>
<accession>A0A4Y2K6A2</accession>
<name>A0A4Y2K6A2_ARAVE</name>
<evidence type="ECO:0000313" key="1">
    <source>
        <dbReference type="EMBL" id="GBM97744.1"/>
    </source>
</evidence>
<reference evidence="1 2" key="1">
    <citation type="journal article" date="2019" name="Sci. Rep.">
        <title>Orb-weaving spider Araneus ventricosus genome elucidates the spidroin gene catalogue.</title>
        <authorList>
            <person name="Kono N."/>
            <person name="Nakamura H."/>
            <person name="Ohtoshi R."/>
            <person name="Moran D.A.P."/>
            <person name="Shinohara A."/>
            <person name="Yoshida Y."/>
            <person name="Fujiwara M."/>
            <person name="Mori M."/>
            <person name="Tomita M."/>
            <person name="Arakawa K."/>
        </authorList>
    </citation>
    <scope>NUCLEOTIDE SEQUENCE [LARGE SCALE GENOMIC DNA]</scope>
</reference>
<keyword evidence="2" id="KW-1185">Reference proteome</keyword>
<protein>
    <submittedName>
        <fullName evidence="1">Uncharacterized protein</fullName>
    </submittedName>
</protein>
<sequence>MLESWFQLNQSDPDAQALLYSDITCTIVITGKGEREATFAFIPYFCNPTNVLELWNKFSIDISIDYFRNNIEATSLNLALHDINATLEQHGLSCTSIDLPVPTENAIEVQTYNQDDEREEAEQRISSLNRGRLSGRTAGRLRDDYQSYWEQQ</sequence>
<gene>
    <name evidence="1" type="ORF">AVEN_144328_1</name>
</gene>
<proteinExistence type="predicted"/>
<dbReference type="EMBL" id="BGPR01004264">
    <property type="protein sequence ID" value="GBM97744.1"/>
    <property type="molecule type" value="Genomic_DNA"/>
</dbReference>
<evidence type="ECO:0000313" key="2">
    <source>
        <dbReference type="Proteomes" id="UP000499080"/>
    </source>
</evidence>
<dbReference type="Proteomes" id="UP000499080">
    <property type="component" value="Unassembled WGS sequence"/>
</dbReference>
<organism evidence="1 2">
    <name type="scientific">Araneus ventricosus</name>
    <name type="common">Orbweaver spider</name>
    <name type="synonym">Epeira ventricosa</name>
    <dbReference type="NCBI Taxonomy" id="182803"/>
    <lineage>
        <taxon>Eukaryota</taxon>
        <taxon>Metazoa</taxon>
        <taxon>Ecdysozoa</taxon>
        <taxon>Arthropoda</taxon>
        <taxon>Chelicerata</taxon>
        <taxon>Arachnida</taxon>
        <taxon>Araneae</taxon>
        <taxon>Araneomorphae</taxon>
        <taxon>Entelegynae</taxon>
        <taxon>Araneoidea</taxon>
        <taxon>Araneidae</taxon>
        <taxon>Araneus</taxon>
    </lineage>
</organism>